<proteinExistence type="predicted"/>
<dbReference type="RefSeq" id="WP_115973074.1">
    <property type="nucleotide sequence ID" value="NZ_QNVT01000029.1"/>
</dbReference>
<accession>A0A3D9C2U1</accession>
<dbReference type="AlphaFoldDB" id="A0A3D9C2U1"/>
<name>A0A3D9C2U1_9FLAO</name>
<reference evidence="2" key="1">
    <citation type="submission" date="2018-06" db="EMBL/GenBank/DDBJ databases">
        <authorList>
            <person name="Lum Nde A."/>
            <person name="Hugo C."/>
        </authorList>
    </citation>
    <scope>NUCLEOTIDE SEQUENCE [LARGE SCALE GENOMIC DNA]</scope>
    <source>
        <strain evidence="2">1_F178</strain>
    </source>
</reference>
<evidence type="ECO:0000313" key="2">
    <source>
        <dbReference type="Proteomes" id="UP000256686"/>
    </source>
</evidence>
<sequence length="86" mass="10163">MENITFWRYQIINTGTTETPFYGVHEVYFNEKTGKIILWTEDPVALDNYEDLEGLRNDLEKILSDIKKQPVLLESKLEQDLEKDNI</sequence>
<organism evidence="1 2">
    <name type="scientific">Chryseobacterium pennae</name>
    <dbReference type="NCBI Taxonomy" id="2258962"/>
    <lineage>
        <taxon>Bacteria</taxon>
        <taxon>Pseudomonadati</taxon>
        <taxon>Bacteroidota</taxon>
        <taxon>Flavobacteriia</taxon>
        <taxon>Flavobacteriales</taxon>
        <taxon>Weeksellaceae</taxon>
        <taxon>Chryseobacterium group</taxon>
        <taxon>Chryseobacterium</taxon>
    </lineage>
</organism>
<protein>
    <submittedName>
        <fullName evidence="1">Uncharacterized protein</fullName>
    </submittedName>
</protein>
<gene>
    <name evidence="1" type="ORF">DRF65_23045</name>
</gene>
<keyword evidence="2" id="KW-1185">Reference proteome</keyword>
<comment type="caution">
    <text evidence="1">The sequence shown here is derived from an EMBL/GenBank/DDBJ whole genome shotgun (WGS) entry which is preliminary data.</text>
</comment>
<dbReference type="EMBL" id="QNVT01000029">
    <property type="protein sequence ID" value="REC60069.1"/>
    <property type="molecule type" value="Genomic_DNA"/>
</dbReference>
<dbReference type="Proteomes" id="UP000256686">
    <property type="component" value="Unassembled WGS sequence"/>
</dbReference>
<evidence type="ECO:0000313" key="1">
    <source>
        <dbReference type="EMBL" id="REC60069.1"/>
    </source>
</evidence>